<name>A0A8D8UZX1_9HEMI</name>
<dbReference type="SUPFAM" id="SSF52087">
    <property type="entry name" value="CRAL/TRIO domain"/>
    <property type="match status" value="1"/>
</dbReference>
<dbReference type="AlphaFoldDB" id="A0A8D8UZX1"/>
<evidence type="ECO:0000259" key="1">
    <source>
        <dbReference type="PROSITE" id="PS50191"/>
    </source>
</evidence>
<dbReference type="EMBL" id="HBUF01596148">
    <property type="protein sequence ID" value="CAG6774836.1"/>
    <property type="molecule type" value="Transcribed_RNA"/>
</dbReference>
<proteinExistence type="predicted"/>
<dbReference type="InterPro" id="IPR036273">
    <property type="entry name" value="CRAL/TRIO_N_dom_sf"/>
</dbReference>
<dbReference type="SUPFAM" id="SSF46938">
    <property type="entry name" value="CRAL/TRIO N-terminal domain"/>
    <property type="match status" value="1"/>
</dbReference>
<evidence type="ECO:0000313" key="2">
    <source>
        <dbReference type="EMBL" id="CAG6714180.1"/>
    </source>
</evidence>
<dbReference type="EMBL" id="HBUF01351523">
    <property type="protein sequence ID" value="CAG6714180.1"/>
    <property type="molecule type" value="Transcribed_RNA"/>
</dbReference>
<organism evidence="2">
    <name type="scientific">Cacopsylla melanoneura</name>
    <dbReference type="NCBI Taxonomy" id="428564"/>
    <lineage>
        <taxon>Eukaryota</taxon>
        <taxon>Metazoa</taxon>
        <taxon>Ecdysozoa</taxon>
        <taxon>Arthropoda</taxon>
        <taxon>Hexapoda</taxon>
        <taxon>Insecta</taxon>
        <taxon>Pterygota</taxon>
        <taxon>Neoptera</taxon>
        <taxon>Paraneoptera</taxon>
        <taxon>Hemiptera</taxon>
        <taxon>Sternorrhyncha</taxon>
        <taxon>Psylloidea</taxon>
        <taxon>Psyllidae</taxon>
        <taxon>Psyllinae</taxon>
        <taxon>Cacopsylla</taxon>
    </lineage>
</organism>
<accession>A0A8D8UZX1</accession>
<dbReference type="GO" id="GO:0016020">
    <property type="term" value="C:membrane"/>
    <property type="evidence" value="ECO:0007669"/>
    <property type="project" value="TreeGrafter"/>
</dbReference>
<dbReference type="InterPro" id="IPR001251">
    <property type="entry name" value="CRAL-TRIO_dom"/>
</dbReference>
<protein>
    <submittedName>
        <fullName evidence="2">Alpha-tocopherol transfer protein-like</fullName>
    </submittedName>
</protein>
<sequence length="277" mass="32463">MEDIRVPFVHFTQDQISRMLLDMEAPDADTINQYSQEIRQWLQTETKHSDKIDDKLMFSFLVGNKFDMNVVKEKIGNYILLSDVHAEFFTDRDPCSTALQVSSSVVHMCILPQPTKDGYRVVYTEISDPSSKAYNIVDGYKRLFAQMDLLLTKDHACRGYVFIMSGKSASLWHASHWTVRLMRTFFDILSKSRPEGVVGIYFMDMSMLLKPVFTLTLKLINDETLNKKIYFNDKKNLESILTKEILPKQYGGDMEYDFTKLNEQWQKYLEQNRDYFI</sequence>
<dbReference type="Pfam" id="PF00650">
    <property type="entry name" value="CRAL_TRIO"/>
    <property type="match status" value="1"/>
</dbReference>
<dbReference type="EMBL" id="HBUF01127858">
    <property type="protein sequence ID" value="CAG6643591.1"/>
    <property type="molecule type" value="Transcribed_RNA"/>
</dbReference>
<dbReference type="Gene3D" id="3.40.525.10">
    <property type="entry name" value="CRAL-TRIO lipid binding domain"/>
    <property type="match status" value="1"/>
</dbReference>
<dbReference type="PROSITE" id="PS50191">
    <property type="entry name" value="CRAL_TRIO"/>
    <property type="match status" value="1"/>
</dbReference>
<dbReference type="PANTHER" id="PTHR10174">
    <property type="entry name" value="ALPHA-TOCOPHEROL TRANSFER PROTEIN-RELATED"/>
    <property type="match status" value="1"/>
</dbReference>
<reference evidence="2" key="1">
    <citation type="submission" date="2021-05" db="EMBL/GenBank/DDBJ databases">
        <authorList>
            <person name="Alioto T."/>
            <person name="Alioto T."/>
            <person name="Gomez Garrido J."/>
        </authorList>
    </citation>
    <scope>NUCLEOTIDE SEQUENCE</scope>
</reference>
<feature type="domain" description="CRAL-TRIO" evidence="1">
    <location>
        <begin position="98"/>
        <end position="258"/>
    </location>
</feature>
<dbReference type="EMBL" id="HBUF01183281">
    <property type="protein sequence ID" value="CAG6655895.1"/>
    <property type="molecule type" value="Transcribed_RNA"/>
</dbReference>
<dbReference type="InterPro" id="IPR036865">
    <property type="entry name" value="CRAL-TRIO_dom_sf"/>
</dbReference>
<dbReference type="EMBL" id="HBUF01183280">
    <property type="protein sequence ID" value="CAG6655894.1"/>
    <property type="molecule type" value="Transcribed_RNA"/>
</dbReference>
<dbReference type="EMBL" id="HBUF01596146">
    <property type="protein sequence ID" value="CAG6774832.1"/>
    <property type="molecule type" value="Transcribed_RNA"/>
</dbReference>
<dbReference type="CDD" id="cd00170">
    <property type="entry name" value="SEC14"/>
    <property type="match status" value="1"/>
</dbReference>
<dbReference type="EMBL" id="HBUF01351521">
    <property type="protein sequence ID" value="CAG6714176.1"/>
    <property type="molecule type" value="Transcribed_RNA"/>
</dbReference>
<dbReference type="GO" id="GO:1902936">
    <property type="term" value="F:phosphatidylinositol bisphosphate binding"/>
    <property type="evidence" value="ECO:0007669"/>
    <property type="project" value="TreeGrafter"/>
</dbReference>
<dbReference type="PANTHER" id="PTHR10174:SF222">
    <property type="entry name" value="GH10083P-RELATED"/>
    <property type="match status" value="1"/>
</dbReference>